<evidence type="ECO:0000256" key="1">
    <source>
        <dbReference type="SAM" id="Phobius"/>
    </source>
</evidence>
<keyword evidence="1" id="KW-0812">Transmembrane</keyword>
<keyword evidence="3" id="KW-1185">Reference proteome</keyword>
<name>A6UV88_META3</name>
<dbReference type="Pfam" id="PF04143">
    <property type="entry name" value="Sulf_transp"/>
    <property type="match status" value="1"/>
</dbReference>
<feature type="transmembrane region" description="Helical" evidence="1">
    <location>
        <begin position="91"/>
        <end position="111"/>
    </location>
</feature>
<dbReference type="HOGENOM" id="CLU_1673998_0_0_2"/>
<feature type="transmembrane region" description="Helical" evidence="1">
    <location>
        <begin position="6"/>
        <end position="24"/>
    </location>
</feature>
<dbReference type="AlphaFoldDB" id="A6UV88"/>
<dbReference type="KEGG" id="mae:Maeo_0827"/>
<organism evidence="2 3">
    <name type="scientific">Methanococcus aeolicus (strain ATCC BAA-1280 / DSM 17508 / OCM 812 / Nankai-3)</name>
    <dbReference type="NCBI Taxonomy" id="419665"/>
    <lineage>
        <taxon>Archaea</taxon>
        <taxon>Methanobacteriati</taxon>
        <taxon>Methanobacteriota</taxon>
        <taxon>Methanomada group</taxon>
        <taxon>Methanococci</taxon>
        <taxon>Methanococcales</taxon>
        <taxon>Methanococcaceae</taxon>
        <taxon>Methanococcus</taxon>
    </lineage>
</organism>
<gene>
    <name evidence="2" type="ordered locus">Maeo_0827</name>
</gene>
<dbReference type="InterPro" id="IPR007272">
    <property type="entry name" value="Sulf_transp_TsuA/YedE"/>
</dbReference>
<keyword evidence="1" id="KW-0472">Membrane</keyword>
<dbReference type="Proteomes" id="UP000001106">
    <property type="component" value="Chromosome"/>
</dbReference>
<dbReference type="EMBL" id="CP000743">
    <property type="protein sequence ID" value="ABR56410.1"/>
    <property type="molecule type" value="Genomic_DNA"/>
</dbReference>
<keyword evidence="1" id="KW-1133">Transmembrane helix</keyword>
<dbReference type="STRING" id="419665.Maeo_0827"/>
<evidence type="ECO:0000313" key="2">
    <source>
        <dbReference type="EMBL" id="ABR56410.1"/>
    </source>
</evidence>
<accession>A6UV88</accession>
<feature type="transmembrane region" description="Helical" evidence="1">
    <location>
        <begin position="45"/>
        <end position="71"/>
    </location>
</feature>
<sequence>MYIHAIGTLLFGIVLGYLFQRSRMCFAGGMRDFYLVKDSYLLKGLFGTIAGAFIGYAIFSAMGLISAFPWALSKGLLVPIPGDPIGASGSVMGHIILACIGGFGVGFLSIIQGGCPLRNYVMAAEGNKTAITYVLGLAVGAVIFHLWVAPFVKSLGL</sequence>
<dbReference type="eggNOG" id="arCOG05118">
    <property type="taxonomic scope" value="Archaea"/>
</dbReference>
<proteinExistence type="predicted"/>
<reference evidence="2" key="1">
    <citation type="submission" date="2007-06" db="EMBL/GenBank/DDBJ databases">
        <title>Complete sequence of Methanococcus aeolicus Nankai-3.</title>
        <authorList>
            <consortium name="US DOE Joint Genome Institute"/>
            <person name="Copeland A."/>
            <person name="Lucas S."/>
            <person name="Lapidus A."/>
            <person name="Barry K."/>
            <person name="Glavina del Rio T."/>
            <person name="Dalin E."/>
            <person name="Tice H."/>
            <person name="Pitluck S."/>
            <person name="Chain P."/>
            <person name="Malfatti S."/>
            <person name="Shin M."/>
            <person name="Vergez L."/>
            <person name="Schmutz J."/>
            <person name="Larimer F."/>
            <person name="Land M."/>
            <person name="Hauser L."/>
            <person name="Kyrpides N."/>
            <person name="Lykidis A."/>
            <person name="Sieprawska-Lupa M."/>
            <person name="Whitman W.B."/>
            <person name="Richardson P."/>
        </authorList>
    </citation>
    <scope>NUCLEOTIDE SEQUENCE [LARGE SCALE GENOMIC DNA]</scope>
    <source>
        <strain evidence="2">Nankai-3</strain>
    </source>
</reference>
<feature type="transmembrane region" description="Helical" evidence="1">
    <location>
        <begin position="131"/>
        <end position="152"/>
    </location>
</feature>
<protein>
    <submittedName>
        <fullName evidence="2">Transporter component</fullName>
    </submittedName>
</protein>
<evidence type="ECO:0000313" key="3">
    <source>
        <dbReference type="Proteomes" id="UP000001106"/>
    </source>
</evidence>